<dbReference type="InterPro" id="IPR006694">
    <property type="entry name" value="Fatty_acid_hydroxylase"/>
</dbReference>
<proteinExistence type="predicted"/>
<dbReference type="PANTHER" id="PTHR11863">
    <property type="entry name" value="STEROL DESATURASE"/>
    <property type="match status" value="1"/>
</dbReference>
<keyword evidence="3 5" id="KW-1133">Transmembrane helix</keyword>
<comment type="subcellular location">
    <subcellularLocation>
        <location evidence="1">Membrane</location>
    </subcellularLocation>
</comment>
<accession>A0A7S0J978</accession>
<dbReference type="GO" id="GO:0008610">
    <property type="term" value="P:lipid biosynthetic process"/>
    <property type="evidence" value="ECO:0007669"/>
    <property type="project" value="InterPro"/>
</dbReference>
<evidence type="ECO:0000256" key="4">
    <source>
        <dbReference type="ARBA" id="ARBA00023136"/>
    </source>
</evidence>
<evidence type="ECO:0000256" key="5">
    <source>
        <dbReference type="SAM" id="Phobius"/>
    </source>
</evidence>
<sequence length="325" mass="36564">MPDVAPPPLASSSFTPRVFPRPVYPSARRVLFNAAYVHARDALLGAFLVALLWGPYQRARAAWPFGERWFYSFTVNATHTLCYVLFNGGLIIFAPMLGRYRMSRKPAEEPTAALYRQLMSEAALNHFVTSPIIGWCLYPLAAWLGTPLATEALPPLSQQLLLICAAHSFNDWLFYWSHRAFHHKLLYKAFHKQHHAFRGSVGAAAEFAHPVEVVVANQLPTVGFLLGVGAHPLLQAAWLALRLTQTYEVHSGYDFTDTWLCRVGLLNGGCAFHDHHHTANMGNFGSEHMDWLFGTMDHYCRGRCAEGYRRERGTLRDEPAEKKAG</sequence>
<feature type="transmembrane region" description="Helical" evidence="5">
    <location>
        <begin position="30"/>
        <end position="53"/>
    </location>
</feature>
<dbReference type="AlphaFoldDB" id="A0A7S0J978"/>
<dbReference type="InterPro" id="IPR050307">
    <property type="entry name" value="Sterol_Desaturase_Related"/>
</dbReference>
<reference evidence="7" key="1">
    <citation type="submission" date="2021-01" db="EMBL/GenBank/DDBJ databases">
        <authorList>
            <person name="Corre E."/>
            <person name="Pelletier E."/>
            <person name="Niang G."/>
            <person name="Scheremetjew M."/>
            <person name="Finn R."/>
            <person name="Kale V."/>
            <person name="Holt S."/>
            <person name="Cochrane G."/>
            <person name="Meng A."/>
            <person name="Brown T."/>
            <person name="Cohen L."/>
        </authorList>
    </citation>
    <scope>NUCLEOTIDE SEQUENCE</scope>
    <source>
        <strain evidence="7">RCC1130</strain>
    </source>
</reference>
<dbReference type="EMBL" id="HBER01038490">
    <property type="protein sequence ID" value="CAD8544187.1"/>
    <property type="molecule type" value="Transcribed_RNA"/>
</dbReference>
<evidence type="ECO:0000259" key="6">
    <source>
        <dbReference type="Pfam" id="PF04116"/>
    </source>
</evidence>
<evidence type="ECO:0000256" key="2">
    <source>
        <dbReference type="ARBA" id="ARBA00022692"/>
    </source>
</evidence>
<dbReference type="GO" id="GO:0016491">
    <property type="term" value="F:oxidoreductase activity"/>
    <property type="evidence" value="ECO:0007669"/>
    <property type="project" value="InterPro"/>
</dbReference>
<dbReference type="Pfam" id="PF04116">
    <property type="entry name" value="FA_hydroxylase"/>
    <property type="match status" value="1"/>
</dbReference>
<feature type="transmembrane region" description="Helical" evidence="5">
    <location>
        <begin position="73"/>
        <end position="97"/>
    </location>
</feature>
<dbReference type="GO" id="GO:0016020">
    <property type="term" value="C:membrane"/>
    <property type="evidence" value="ECO:0007669"/>
    <property type="project" value="UniProtKB-SubCell"/>
</dbReference>
<name>A0A7S0J978_9EUKA</name>
<protein>
    <recommendedName>
        <fullName evidence="6">Fatty acid hydroxylase domain-containing protein</fullName>
    </recommendedName>
</protein>
<keyword evidence="4 5" id="KW-0472">Membrane</keyword>
<keyword evidence="2 5" id="KW-0812">Transmembrane</keyword>
<evidence type="ECO:0000313" key="7">
    <source>
        <dbReference type="EMBL" id="CAD8544187.1"/>
    </source>
</evidence>
<feature type="domain" description="Fatty acid hydroxylase" evidence="6">
    <location>
        <begin position="168"/>
        <end position="295"/>
    </location>
</feature>
<gene>
    <name evidence="7" type="ORF">CLEP1334_LOCUS19474</name>
</gene>
<evidence type="ECO:0000256" key="1">
    <source>
        <dbReference type="ARBA" id="ARBA00004370"/>
    </source>
</evidence>
<organism evidence="7">
    <name type="scientific">Calcidiscus leptoporus</name>
    <dbReference type="NCBI Taxonomy" id="127549"/>
    <lineage>
        <taxon>Eukaryota</taxon>
        <taxon>Haptista</taxon>
        <taxon>Haptophyta</taxon>
        <taxon>Prymnesiophyceae</taxon>
        <taxon>Coccolithales</taxon>
        <taxon>Calcidiscaceae</taxon>
        <taxon>Calcidiscus</taxon>
    </lineage>
</organism>
<evidence type="ECO:0000256" key="3">
    <source>
        <dbReference type="ARBA" id="ARBA00022989"/>
    </source>
</evidence>
<dbReference type="GO" id="GO:0005506">
    <property type="term" value="F:iron ion binding"/>
    <property type="evidence" value="ECO:0007669"/>
    <property type="project" value="InterPro"/>
</dbReference>